<sequence>MSLFLRWQQAGEQAYSMHLPSRCTCPSSSVPEGPAGSSRPSSLAAARIQHLSTVVRQEGGAAPVHATRLAFPLATGMTSTLAETKAAPAVAQVQRTDCAAPRVVLGARNVDYSGCSWSKGDHARSLAGSVQLPVDAVRSYAGTSASGNATLLLASYPEEGRPMRLDPGHIGALVSSSSSSAPPTSLARPPAALFVDEMMDDLGRLAAPALVSGAPGKDEIEKRVSEKTRHGGDMHGTSPTVSAAAVGPKEVAWPGLPVCPPRLATAGSCFRKRPCRPASLALHCLSSPVLSSYPTSVDLVPRRLPRRPLSDQARLAIAALLTTTHDARPQSGAAGAVRLDLSRFSRPALISLTVTFQG</sequence>
<keyword evidence="2" id="KW-1185">Reference proteome</keyword>
<dbReference type="Proteomes" id="UP000323386">
    <property type="component" value="Unassembled WGS sequence"/>
</dbReference>
<reference evidence="1 2" key="1">
    <citation type="submission" date="2018-03" db="EMBL/GenBank/DDBJ databases">
        <authorList>
            <person name="Guldener U."/>
        </authorList>
    </citation>
    <scope>NUCLEOTIDE SEQUENCE [LARGE SCALE GENOMIC DNA]</scope>
    <source>
        <strain evidence="1 2">DAOM196992</strain>
    </source>
</reference>
<proteinExistence type="predicted"/>
<accession>A0A5C3EZT1</accession>
<evidence type="ECO:0000313" key="1">
    <source>
        <dbReference type="EMBL" id="SPO36491.1"/>
    </source>
</evidence>
<protein>
    <submittedName>
        <fullName evidence="1">Uncharacterized protein</fullName>
    </submittedName>
</protein>
<dbReference type="AlphaFoldDB" id="A0A5C3EZT1"/>
<gene>
    <name evidence="1" type="ORF">PSFLO_01962</name>
</gene>
<organism evidence="1 2">
    <name type="scientific">Pseudozyma flocculosa</name>
    <dbReference type="NCBI Taxonomy" id="84751"/>
    <lineage>
        <taxon>Eukaryota</taxon>
        <taxon>Fungi</taxon>
        <taxon>Dikarya</taxon>
        <taxon>Basidiomycota</taxon>
        <taxon>Ustilaginomycotina</taxon>
        <taxon>Ustilaginomycetes</taxon>
        <taxon>Ustilaginales</taxon>
        <taxon>Ustilaginaceae</taxon>
        <taxon>Pseudozyma</taxon>
    </lineage>
</organism>
<evidence type="ECO:0000313" key="2">
    <source>
        <dbReference type="Proteomes" id="UP000323386"/>
    </source>
</evidence>
<name>A0A5C3EZT1_9BASI</name>
<dbReference type="EMBL" id="OOIP01000004">
    <property type="protein sequence ID" value="SPO36491.1"/>
    <property type="molecule type" value="Genomic_DNA"/>
</dbReference>